<dbReference type="GO" id="GO:0016020">
    <property type="term" value="C:membrane"/>
    <property type="evidence" value="ECO:0007669"/>
    <property type="project" value="UniProtKB-SubCell"/>
</dbReference>
<evidence type="ECO:0000256" key="1">
    <source>
        <dbReference type="ARBA" id="ARBA00004370"/>
    </source>
</evidence>
<reference evidence="4 5" key="1">
    <citation type="submission" date="2019-06" db="EMBL/GenBank/DDBJ databases">
        <title>A chromosomal-level reference genome of Carpinus fangiana (Coryloideae, Betulaceae).</title>
        <authorList>
            <person name="Yang X."/>
            <person name="Wang Z."/>
            <person name="Zhang L."/>
            <person name="Hao G."/>
            <person name="Liu J."/>
            <person name="Yang Y."/>
        </authorList>
    </citation>
    <scope>NUCLEOTIDE SEQUENCE [LARGE SCALE GENOMIC DNA]</scope>
    <source>
        <strain evidence="4">Cfa_2016G</strain>
        <tissue evidence="4">Leaf</tissue>
    </source>
</reference>
<evidence type="ECO:0000313" key="5">
    <source>
        <dbReference type="Proteomes" id="UP000327013"/>
    </source>
</evidence>
<dbReference type="InterPro" id="IPR011009">
    <property type="entry name" value="Kinase-like_dom_sf"/>
</dbReference>
<sequence>MNCFRCCMSEEKINRRSLKKSIKEYHDTKTLASFAKLSFKSDSSRRHYISEEIKKLGKGNITAKIFTFRELCVATQNFRSENLLGEGGFGRVYKGHIASTNQAQL</sequence>
<dbReference type="Proteomes" id="UP000327013">
    <property type="component" value="Chromosome 8"/>
</dbReference>
<keyword evidence="2" id="KW-0808">Transferase</keyword>
<dbReference type="EMBL" id="CM017328">
    <property type="protein sequence ID" value="KAE8125597.1"/>
    <property type="molecule type" value="Genomic_DNA"/>
</dbReference>
<dbReference type="PANTHER" id="PTHR47985:SF39">
    <property type="entry name" value="SERINE_THREONINE-PROTEIN KINASE PBL23-RELATED"/>
    <property type="match status" value="1"/>
</dbReference>
<comment type="subcellular location">
    <subcellularLocation>
        <location evidence="1">Membrane</location>
    </subcellularLocation>
</comment>
<proteinExistence type="predicted"/>
<dbReference type="OrthoDB" id="4062651at2759"/>
<dbReference type="SUPFAM" id="SSF56112">
    <property type="entry name" value="Protein kinase-like (PK-like)"/>
    <property type="match status" value="1"/>
</dbReference>
<dbReference type="AlphaFoldDB" id="A0A5N6RUM2"/>
<accession>A0A5N6RUM2</accession>
<keyword evidence="5" id="KW-1185">Reference proteome</keyword>
<dbReference type="GO" id="GO:0004674">
    <property type="term" value="F:protein serine/threonine kinase activity"/>
    <property type="evidence" value="ECO:0007669"/>
    <property type="project" value="UniProtKB-KW"/>
</dbReference>
<keyword evidence="2" id="KW-0418">Kinase</keyword>
<dbReference type="PANTHER" id="PTHR47985">
    <property type="entry name" value="OS07G0668900 PROTEIN"/>
    <property type="match status" value="1"/>
</dbReference>
<organism evidence="4 5">
    <name type="scientific">Carpinus fangiana</name>
    <dbReference type="NCBI Taxonomy" id="176857"/>
    <lineage>
        <taxon>Eukaryota</taxon>
        <taxon>Viridiplantae</taxon>
        <taxon>Streptophyta</taxon>
        <taxon>Embryophyta</taxon>
        <taxon>Tracheophyta</taxon>
        <taxon>Spermatophyta</taxon>
        <taxon>Magnoliopsida</taxon>
        <taxon>eudicotyledons</taxon>
        <taxon>Gunneridae</taxon>
        <taxon>Pentapetalae</taxon>
        <taxon>rosids</taxon>
        <taxon>fabids</taxon>
        <taxon>Fagales</taxon>
        <taxon>Betulaceae</taxon>
        <taxon>Carpinus</taxon>
    </lineage>
</organism>
<evidence type="ECO:0000256" key="3">
    <source>
        <dbReference type="ARBA" id="ARBA00023136"/>
    </source>
</evidence>
<keyword evidence="2" id="KW-0723">Serine/threonine-protein kinase</keyword>
<name>A0A5N6RUM2_9ROSI</name>
<gene>
    <name evidence="4" type="ORF">FH972_020380</name>
</gene>
<dbReference type="Gene3D" id="3.30.200.20">
    <property type="entry name" value="Phosphorylase Kinase, domain 1"/>
    <property type="match status" value="1"/>
</dbReference>
<evidence type="ECO:0000256" key="2">
    <source>
        <dbReference type="ARBA" id="ARBA00022527"/>
    </source>
</evidence>
<evidence type="ECO:0008006" key="6">
    <source>
        <dbReference type="Google" id="ProtNLM"/>
    </source>
</evidence>
<keyword evidence="3" id="KW-0472">Membrane</keyword>
<evidence type="ECO:0000313" key="4">
    <source>
        <dbReference type="EMBL" id="KAE8125597.1"/>
    </source>
</evidence>
<protein>
    <recommendedName>
        <fullName evidence="6">Protein kinase domain-containing protein</fullName>
    </recommendedName>
</protein>